<sequence length="104" mass="12365">MNFNKNSIVLGTLLLKGPLSRQNLWSYVSRFNFYSGLTNLKMHLDRMVKERRITRKVSPLSKTRGQEIFEFAIIKENERNNIPEDTLDKIKTEINEFDKLFEKK</sequence>
<dbReference type="PaxDb" id="44689-DDB0204143"/>
<dbReference type="FunCoup" id="Q54U34">
    <property type="interactions" value="82"/>
</dbReference>
<proteinExistence type="predicted"/>
<dbReference type="GeneID" id="8623007"/>
<keyword evidence="2" id="KW-1185">Reference proteome</keyword>
<accession>Q54U34</accession>
<dbReference type="AlphaFoldDB" id="Q54U34"/>
<dbReference type="VEuPathDB" id="AmoebaDB:DDB_G0281341"/>
<dbReference type="Proteomes" id="UP000002195">
    <property type="component" value="Unassembled WGS sequence"/>
</dbReference>
<dbReference type="HOGENOM" id="CLU_2255240_0_0_1"/>
<dbReference type="InParanoid" id="Q54U34"/>
<protein>
    <submittedName>
        <fullName evidence="1">Uncharacterized protein</fullName>
    </submittedName>
</protein>
<dbReference type="KEGG" id="ddi:DDB_G0281341"/>
<gene>
    <name evidence="1" type="ORF">DDB_G0281341</name>
</gene>
<dbReference type="RefSeq" id="XP_640731.1">
    <property type="nucleotide sequence ID" value="XM_635639.1"/>
</dbReference>
<organism evidence="1 2">
    <name type="scientific">Dictyostelium discoideum</name>
    <name type="common">Social amoeba</name>
    <dbReference type="NCBI Taxonomy" id="44689"/>
    <lineage>
        <taxon>Eukaryota</taxon>
        <taxon>Amoebozoa</taxon>
        <taxon>Evosea</taxon>
        <taxon>Eumycetozoa</taxon>
        <taxon>Dictyostelia</taxon>
        <taxon>Dictyosteliales</taxon>
        <taxon>Dictyosteliaceae</taxon>
        <taxon>Dictyostelium</taxon>
    </lineage>
</organism>
<evidence type="ECO:0000313" key="2">
    <source>
        <dbReference type="Proteomes" id="UP000002195"/>
    </source>
</evidence>
<dbReference type="EMBL" id="AAFI02000040">
    <property type="protein sequence ID" value="EAL66756.1"/>
    <property type="molecule type" value="Genomic_DNA"/>
</dbReference>
<dbReference type="dictyBase" id="DDB_G0281341"/>
<comment type="caution">
    <text evidence="1">The sequence shown here is derived from an EMBL/GenBank/DDBJ whole genome shotgun (WGS) entry which is preliminary data.</text>
</comment>
<reference evidence="1 2" key="1">
    <citation type="journal article" date="2005" name="Nature">
        <title>The genome of the social amoeba Dictyostelium discoideum.</title>
        <authorList>
            <consortium name="The Dictyostelium discoideum Sequencing Consortium"/>
            <person name="Eichinger L."/>
            <person name="Pachebat J.A."/>
            <person name="Glockner G."/>
            <person name="Rajandream M.A."/>
            <person name="Sucgang R."/>
            <person name="Berriman M."/>
            <person name="Song J."/>
            <person name="Olsen R."/>
            <person name="Szafranski K."/>
            <person name="Xu Q."/>
            <person name="Tunggal B."/>
            <person name="Kummerfeld S."/>
            <person name="Madera M."/>
            <person name="Konfortov B.A."/>
            <person name="Rivero F."/>
            <person name="Bankier A.T."/>
            <person name="Lehmann R."/>
            <person name="Hamlin N."/>
            <person name="Davies R."/>
            <person name="Gaudet P."/>
            <person name="Fey P."/>
            <person name="Pilcher K."/>
            <person name="Chen G."/>
            <person name="Saunders D."/>
            <person name="Sodergren E."/>
            <person name="Davis P."/>
            <person name="Kerhornou A."/>
            <person name="Nie X."/>
            <person name="Hall N."/>
            <person name="Anjard C."/>
            <person name="Hemphill L."/>
            <person name="Bason N."/>
            <person name="Farbrother P."/>
            <person name="Desany B."/>
            <person name="Just E."/>
            <person name="Morio T."/>
            <person name="Rost R."/>
            <person name="Churcher C."/>
            <person name="Cooper J."/>
            <person name="Haydock S."/>
            <person name="van Driessche N."/>
            <person name="Cronin A."/>
            <person name="Goodhead I."/>
            <person name="Muzny D."/>
            <person name="Mourier T."/>
            <person name="Pain A."/>
            <person name="Lu M."/>
            <person name="Harper D."/>
            <person name="Lindsay R."/>
            <person name="Hauser H."/>
            <person name="James K."/>
            <person name="Quiles M."/>
            <person name="Madan Babu M."/>
            <person name="Saito T."/>
            <person name="Buchrieser C."/>
            <person name="Wardroper A."/>
            <person name="Felder M."/>
            <person name="Thangavelu M."/>
            <person name="Johnson D."/>
            <person name="Knights A."/>
            <person name="Loulseged H."/>
            <person name="Mungall K."/>
            <person name="Oliver K."/>
            <person name="Price C."/>
            <person name="Quail M.A."/>
            <person name="Urushihara H."/>
            <person name="Hernandez J."/>
            <person name="Rabbinowitsch E."/>
            <person name="Steffen D."/>
            <person name="Sanders M."/>
            <person name="Ma J."/>
            <person name="Kohara Y."/>
            <person name="Sharp S."/>
            <person name="Simmonds M."/>
            <person name="Spiegler S."/>
            <person name="Tivey A."/>
            <person name="Sugano S."/>
            <person name="White B."/>
            <person name="Walker D."/>
            <person name="Woodward J."/>
            <person name="Winckler T."/>
            <person name="Tanaka Y."/>
            <person name="Shaulsky G."/>
            <person name="Schleicher M."/>
            <person name="Weinstock G."/>
            <person name="Rosenthal A."/>
            <person name="Cox E.C."/>
            <person name="Chisholm R.L."/>
            <person name="Gibbs R."/>
            <person name="Loomis W.F."/>
            <person name="Platzer M."/>
            <person name="Kay R.R."/>
            <person name="Williams J."/>
            <person name="Dear P.H."/>
            <person name="Noegel A.A."/>
            <person name="Barrell B."/>
            <person name="Kuspa A."/>
        </authorList>
    </citation>
    <scope>NUCLEOTIDE SEQUENCE [LARGE SCALE GENOMIC DNA]</scope>
    <source>
        <strain evidence="1 2">AX4</strain>
    </source>
</reference>
<evidence type="ECO:0000313" key="1">
    <source>
        <dbReference type="EMBL" id="EAL66756.1"/>
    </source>
</evidence>
<dbReference type="SMR" id="Q54U34"/>
<name>Q54U34_DICDI</name>